<dbReference type="Proteomes" id="UP000035762">
    <property type="component" value="Unassembled WGS sequence"/>
</dbReference>
<comment type="caution">
    <text evidence="2">The sequence shown here is derived from an EMBL/GenBank/DDBJ whole genome shotgun (WGS) entry which is preliminary data.</text>
</comment>
<dbReference type="InterPro" id="IPR010982">
    <property type="entry name" value="Lambda_DNA-bd_dom_sf"/>
</dbReference>
<dbReference type="InterPro" id="IPR041413">
    <property type="entry name" value="MLTR_LBD"/>
</dbReference>
<dbReference type="SMART" id="SM00530">
    <property type="entry name" value="HTH_XRE"/>
    <property type="match status" value="1"/>
</dbReference>
<gene>
    <name evidence="2" type="ORF">BN961_03904</name>
</gene>
<dbReference type="STRING" id="1035.BN961_03904"/>
<dbReference type="PANTHER" id="PTHR35010:SF2">
    <property type="entry name" value="BLL4672 PROTEIN"/>
    <property type="match status" value="1"/>
</dbReference>
<keyword evidence="3" id="KW-1185">Reference proteome</keyword>
<evidence type="ECO:0000313" key="2">
    <source>
        <dbReference type="EMBL" id="CEG10464.1"/>
    </source>
</evidence>
<dbReference type="CDD" id="cd00093">
    <property type="entry name" value="HTH_XRE"/>
    <property type="match status" value="1"/>
</dbReference>
<evidence type="ECO:0000259" key="1">
    <source>
        <dbReference type="SMART" id="SM00530"/>
    </source>
</evidence>
<dbReference type="PANTHER" id="PTHR35010">
    <property type="entry name" value="BLL4672 PROTEIN-RELATED"/>
    <property type="match status" value="1"/>
</dbReference>
<dbReference type="AlphaFoldDB" id="A0A090MWA1"/>
<dbReference type="Gene3D" id="1.10.260.40">
    <property type="entry name" value="lambda repressor-like DNA-binding domains"/>
    <property type="match status" value="1"/>
</dbReference>
<dbReference type="GO" id="GO:0003677">
    <property type="term" value="F:DNA binding"/>
    <property type="evidence" value="ECO:0007669"/>
    <property type="project" value="InterPro"/>
</dbReference>
<name>A0A090MWA1_AFIFE</name>
<sequence length="270" mass="30419">MLGSDQRRLLGDFVRAHRERARPAVAAGRRRTPGLRREELAALAGISITWCAWIEQGRPVQASPETLGRLAEALSLTRAERAYLFELADRVDPDDSAGLAEAAPASLVAAVKTFAHPAYGLDRLWNACCWNESAASLFCGWLDGDHQRNLLRFVFIEDKARSLIPQWQDRARRLLAEFRADFGHNFRDPRVKQFIEGLKAESPLFARLWNDQDVQHRIGGTRTFDHPKLGRLSFDQHSFSSTERHDFKLVLLVPDPSASGRSRSLARNPG</sequence>
<proteinExistence type="predicted"/>
<dbReference type="SUPFAM" id="SSF47413">
    <property type="entry name" value="lambda repressor-like DNA-binding domains"/>
    <property type="match status" value="1"/>
</dbReference>
<reference evidence="2 3" key="1">
    <citation type="journal article" date="2014" name="Genome Announc.">
        <title>Genome Sequence of Afipia felis Strain 76713, Isolated in Hospital Water Using an Amoeba Co-Culture Procedure.</title>
        <authorList>
            <person name="Benamar S."/>
            <person name="La Scola B."/>
            <person name="Croce O."/>
        </authorList>
    </citation>
    <scope>NUCLEOTIDE SEQUENCE [LARGE SCALE GENOMIC DNA]</scope>
    <source>
        <strain evidence="2 3">76713</strain>
    </source>
</reference>
<accession>A0A090MWA1</accession>
<dbReference type="OrthoDB" id="5346389at2"/>
<evidence type="ECO:0000313" key="3">
    <source>
        <dbReference type="Proteomes" id="UP000035762"/>
    </source>
</evidence>
<dbReference type="Pfam" id="PF13560">
    <property type="entry name" value="HTH_31"/>
    <property type="match status" value="1"/>
</dbReference>
<dbReference type="Pfam" id="PF17765">
    <property type="entry name" value="MLTR_LBD"/>
    <property type="match status" value="1"/>
</dbReference>
<dbReference type="Gene3D" id="3.30.450.180">
    <property type="match status" value="1"/>
</dbReference>
<dbReference type="InterPro" id="IPR001387">
    <property type="entry name" value="Cro/C1-type_HTH"/>
</dbReference>
<dbReference type="RefSeq" id="WP_006023634.1">
    <property type="nucleotide sequence ID" value="NZ_CCAZ020000003.1"/>
</dbReference>
<protein>
    <recommendedName>
        <fullName evidence="1">HTH cro/C1-type domain-containing protein</fullName>
    </recommendedName>
</protein>
<organism evidence="2 3">
    <name type="scientific">Afipia felis</name>
    <name type="common">Cat scratch disease bacillus</name>
    <dbReference type="NCBI Taxonomy" id="1035"/>
    <lineage>
        <taxon>Bacteria</taxon>
        <taxon>Pseudomonadati</taxon>
        <taxon>Pseudomonadota</taxon>
        <taxon>Alphaproteobacteria</taxon>
        <taxon>Hyphomicrobiales</taxon>
        <taxon>Nitrobacteraceae</taxon>
        <taxon>Afipia</taxon>
    </lineage>
</organism>
<dbReference type="EMBL" id="CCAZ020000003">
    <property type="protein sequence ID" value="CEG10464.1"/>
    <property type="molecule type" value="Genomic_DNA"/>
</dbReference>
<feature type="domain" description="HTH cro/C1-type" evidence="1">
    <location>
        <begin position="13"/>
        <end position="81"/>
    </location>
</feature>